<organism evidence="1">
    <name type="scientific">Homo sapiens</name>
    <name type="common">Human</name>
    <dbReference type="NCBI Taxonomy" id="9606"/>
    <lineage>
        <taxon>Eukaryota</taxon>
        <taxon>Metazoa</taxon>
        <taxon>Chordata</taxon>
        <taxon>Craniata</taxon>
        <taxon>Vertebrata</taxon>
        <taxon>Euteleostomi</taxon>
        <taxon>Mammalia</taxon>
        <taxon>Eutheria</taxon>
        <taxon>Euarchontoglires</taxon>
        <taxon>Primates</taxon>
        <taxon>Haplorrhini</taxon>
        <taxon>Catarrhini</taxon>
        <taxon>Hominidae</taxon>
        <taxon>Homo</taxon>
    </lineage>
</organism>
<accession>V9H1B8</accession>
<reference evidence="1" key="1">
    <citation type="journal article" date="1984" name="Nucleic Acids Res.">
        <title>Human Cu/Zn superoxide dismutase gene: molecular characterization of its two mRNA species.</title>
        <authorList>
            <person name="Sherman L."/>
            <person name="Levanon D."/>
            <person name="Lieman-Hurwitz J."/>
            <person name="Dafni N."/>
            <person name="Groner Y."/>
        </authorList>
    </citation>
    <scope>NUCLEOTIDE SEQUENCE</scope>
</reference>
<evidence type="ECO:0000313" key="1">
    <source>
        <dbReference type="EMBL" id="CAA25921.1"/>
    </source>
</evidence>
<name>V9H1B8_HUMAN</name>
<sequence>MITWKICIVL</sequence>
<proteinExistence type="predicted"/>
<reference evidence="1" key="2">
    <citation type="journal article" date="1985" name="EMBO J.">
        <title>Architecture and anatomy of the chromosomal locus in human chromosome 21 encoding the Cu/Zn superoxide dismutase.</title>
        <authorList>
            <person name="Levanon D."/>
            <person name="Lieman-Hurwitz J."/>
            <person name="Dafni N."/>
            <person name="Wigderson M."/>
            <person name="Sherman L."/>
            <person name="Bernstein Y."/>
            <person name="Laver-Rudich Z."/>
            <person name="Danciger E."/>
            <person name="Stein O."/>
            <person name="Groner Y."/>
        </authorList>
    </citation>
    <scope>NUCLEOTIDE SEQUENCE</scope>
</reference>
<protein>
    <submittedName>
        <fullName evidence="1">Superoxide dismutase (SOD-1) gene exon 5 and 3' flanking region</fullName>
    </submittedName>
</protein>
<dbReference type="EMBL" id="X01784">
    <property type="protein sequence ID" value="CAA25921.1"/>
    <property type="molecule type" value="Genomic_DNA"/>
</dbReference>